<organism evidence="3 4">
    <name type="scientific">Flavobacterium collinsii</name>
    <dbReference type="NCBI Taxonomy" id="1114861"/>
    <lineage>
        <taxon>Bacteria</taxon>
        <taxon>Pseudomonadati</taxon>
        <taxon>Bacteroidota</taxon>
        <taxon>Flavobacteriia</taxon>
        <taxon>Flavobacteriales</taxon>
        <taxon>Flavobacteriaceae</taxon>
        <taxon>Flavobacterium</taxon>
    </lineage>
</organism>
<feature type="transmembrane region" description="Helical" evidence="1">
    <location>
        <begin position="42"/>
        <end position="63"/>
    </location>
</feature>
<feature type="transmembrane region" description="Helical" evidence="1">
    <location>
        <begin position="145"/>
        <end position="165"/>
    </location>
</feature>
<dbReference type="PANTHER" id="PTHR23028">
    <property type="entry name" value="ACETYLTRANSFERASE"/>
    <property type="match status" value="1"/>
</dbReference>
<dbReference type="RefSeq" id="WP_263361944.1">
    <property type="nucleotide sequence ID" value="NZ_OX336425.1"/>
</dbReference>
<feature type="transmembrane region" description="Helical" evidence="1">
    <location>
        <begin position="172"/>
        <end position="191"/>
    </location>
</feature>
<keyword evidence="1" id="KW-1133">Transmembrane helix</keyword>
<dbReference type="Proteomes" id="UP001152749">
    <property type="component" value="Chromosome"/>
</dbReference>
<evidence type="ECO:0000313" key="4">
    <source>
        <dbReference type="Proteomes" id="UP001152749"/>
    </source>
</evidence>
<dbReference type="AlphaFoldDB" id="A0A9W4TDT3"/>
<sequence>MTKNNNFDFLRFLFAILVVISHAFPLSGSIETKQWIYEITNGQLVLGQIGLSGFFVISGFFIFQSLERSKSLQEYFKKRFLRLFPALFFVLLFSVLLAPFVYNGSMPFLKNKEVFTYLPYNLTLFGFQSGIKGIFDTNSYHAINGSLWTIRYEFTLYIALALLFFFRNNKKLNISILLFVYVFFIILYNFYLSRFAESSLMGFQGGHVINLGAFFIAGSVLASLKFQNWRYKKTLLVIVSLLSVLSLYFNYYDAVKHMIFPVLVVLIGFIPVKFLSGFGKAGDASYGIYIYSFPIQQTLMYFFKMNTYTLMFVSVIISITFGFFSWHYIEKKALKYKRID</sequence>
<reference evidence="3" key="1">
    <citation type="submission" date="2022-09" db="EMBL/GenBank/DDBJ databases">
        <authorList>
            <person name="Duchaud E."/>
        </authorList>
    </citation>
    <scope>NUCLEOTIDE SEQUENCE</scope>
    <source>
        <strain evidence="3">TRV642</strain>
    </source>
</reference>
<dbReference type="KEGG" id="fcs:TRV642_0315"/>
<dbReference type="InterPro" id="IPR002656">
    <property type="entry name" value="Acyl_transf_3_dom"/>
</dbReference>
<keyword evidence="1" id="KW-0812">Transmembrane</keyword>
<evidence type="ECO:0000313" key="3">
    <source>
        <dbReference type="EMBL" id="CAI2765393.1"/>
    </source>
</evidence>
<dbReference type="GO" id="GO:0016747">
    <property type="term" value="F:acyltransferase activity, transferring groups other than amino-acyl groups"/>
    <property type="evidence" value="ECO:0007669"/>
    <property type="project" value="InterPro"/>
</dbReference>
<dbReference type="InterPro" id="IPR050879">
    <property type="entry name" value="Acyltransferase_3"/>
</dbReference>
<accession>A0A9W4TDT3</accession>
<evidence type="ECO:0000256" key="1">
    <source>
        <dbReference type="SAM" id="Phobius"/>
    </source>
</evidence>
<gene>
    <name evidence="3" type="ORF">TRV642_0315</name>
</gene>
<feature type="transmembrane region" description="Helical" evidence="1">
    <location>
        <begin position="83"/>
        <end position="102"/>
    </location>
</feature>
<dbReference type="EMBL" id="OX336425">
    <property type="protein sequence ID" value="CAI2765393.1"/>
    <property type="molecule type" value="Genomic_DNA"/>
</dbReference>
<feature type="transmembrane region" description="Helical" evidence="1">
    <location>
        <begin position="234"/>
        <end position="252"/>
    </location>
</feature>
<feature type="transmembrane region" description="Helical" evidence="1">
    <location>
        <begin position="203"/>
        <end position="222"/>
    </location>
</feature>
<feature type="transmembrane region" description="Helical" evidence="1">
    <location>
        <begin position="12"/>
        <end position="30"/>
    </location>
</feature>
<protein>
    <submittedName>
        <fullName evidence="3">Acyl_transf_3 domain-containing protein</fullName>
    </submittedName>
</protein>
<evidence type="ECO:0000259" key="2">
    <source>
        <dbReference type="Pfam" id="PF01757"/>
    </source>
</evidence>
<proteinExistence type="predicted"/>
<feature type="transmembrane region" description="Helical" evidence="1">
    <location>
        <begin position="286"/>
        <end position="303"/>
    </location>
</feature>
<name>A0A9W4TDT3_9FLAO</name>
<feature type="transmembrane region" description="Helical" evidence="1">
    <location>
        <begin position="309"/>
        <end position="329"/>
    </location>
</feature>
<keyword evidence="1" id="KW-0472">Membrane</keyword>
<feature type="transmembrane region" description="Helical" evidence="1">
    <location>
        <begin position="258"/>
        <end position="279"/>
    </location>
</feature>
<feature type="domain" description="Acyltransferase 3" evidence="2">
    <location>
        <begin position="5"/>
        <end position="322"/>
    </location>
</feature>
<dbReference type="Pfam" id="PF01757">
    <property type="entry name" value="Acyl_transf_3"/>
    <property type="match status" value="1"/>
</dbReference>